<sequence>MPAPLSPSVSSDGKNEEAVRESCLDGLAELPYHERLTRFLRGAARHWVAGGISVIDFRPLYTVTLYDLQRQLTREIQKVEGENITDEQLIRMRGTLHEYTNALRDFEFIHANRWSTQFVKDIAASRIDNGSGSKLQGALISDLNLTVPSTHRSLFRDADLLGSFDPKLMEHSNALGQSLGTTRAHAFASEQRREELVLGWKRFASAFVGGMIIVIPMLILLVGDVKTKTLAVIPTSILLFAVGVALFAKTDPVNLLAATAAYAAVLTALVKPT</sequence>
<keyword evidence="1" id="KW-0812">Transmembrane</keyword>
<organism evidence="3 4">
    <name type="scientific">Alternaria tenuissima</name>
    <dbReference type="NCBI Taxonomy" id="119927"/>
    <lineage>
        <taxon>Eukaryota</taxon>
        <taxon>Fungi</taxon>
        <taxon>Dikarya</taxon>
        <taxon>Ascomycota</taxon>
        <taxon>Pezizomycotina</taxon>
        <taxon>Dothideomycetes</taxon>
        <taxon>Pleosporomycetidae</taxon>
        <taxon>Pleosporales</taxon>
        <taxon>Pleosporineae</taxon>
        <taxon>Pleosporaceae</taxon>
        <taxon>Alternaria</taxon>
        <taxon>Alternaria sect. Alternaria</taxon>
        <taxon>Alternaria alternata complex</taxon>
    </lineage>
</organism>
<reference evidence="3" key="1">
    <citation type="submission" date="2017-10" db="EMBL/GenBank/DDBJ databases">
        <authorList>
            <person name="Armitage A.D."/>
            <person name="Barbara D.J."/>
            <person name="Woodhall J.W."/>
            <person name="Sreenivasaprasad S."/>
            <person name="Lane C.R."/>
            <person name="Clarkson J.P."/>
            <person name="Harrison R.J."/>
        </authorList>
    </citation>
    <scope>NUCLEOTIDE SEQUENCE</scope>
    <source>
        <strain evidence="3">FERA 1164</strain>
    </source>
</reference>
<evidence type="ECO:0000256" key="1">
    <source>
        <dbReference type="SAM" id="Phobius"/>
    </source>
</evidence>
<dbReference type="Pfam" id="PF20237">
    <property type="entry name" value="DUF6594"/>
    <property type="match status" value="1"/>
</dbReference>
<feature type="transmembrane region" description="Helical" evidence="1">
    <location>
        <begin position="203"/>
        <end position="222"/>
    </location>
</feature>
<evidence type="ECO:0000313" key="3">
    <source>
        <dbReference type="EMBL" id="RYN16619.1"/>
    </source>
</evidence>
<feature type="transmembrane region" description="Helical" evidence="1">
    <location>
        <begin position="229"/>
        <end position="247"/>
    </location>
</feature>
<feature type="transmembrane region" description="Helical" evidence="1">
    <location>
        <begin position="253"/>
        <end position="270"/>
    </location>
</feature>
<protein>
    <recommendedName>
        <fullName evidence="2">DUF6594 domain-containing protein</fullName>
    </recommendedName>
</protein>
<keyword evidence="1" id="KW-1133">Transmembrane helix</keyword>
<accession>A0AB37VZQ8</accession>
<dbReference type="AlphaFoldDB" id="A0AB37VZQ8"/>
<evidence type="ECO:0000313" key="4">
    <source>
        <dbReference type="Proteomes" id="UP000292340"/>
    </source>
</evidence>
<dbReference type="EMBL" id="PDXB01000071">
    <property type="protein sequence ID" value="RYN16619.1"/>
    <property type="molecule type" value="Genomic_DNA"/>
</dbReference>
<dbReference type="InterPro" id="IPR046529">
    <property type="entry name" value="DUF6594"/>
</dbReference>
<gene>
    <name evidence="3" type="ORF">AA0115_g12263</name>
</gene>
<comment type="caution">
    <text evidence="3">The sequence shown here is derived from an EMBL/GenBank/DDBJ whole genome shotgun (WGS) entry which is preliminary data.</text>
</comment>
<reference evidence="3" key="2">
    <citation type="journal article" date="2019" name="bioRxiv">
        <title>Genomics, evolutionary history and diagnostics of the Alternaria alternata species group including apple and Asian pear pathotypes.</title>
        <authorList>
            <person name="Armitage A.D."/>
            <person name="Cockerton H.M."/>
            <person name="Sreenivasaprasad S."/>
            <person name="Woodhall J.W."/>
            <person name="Lane C.R."/>
            <person name="Harrison R.J."/>
            <person name="Clarkson J.P."/>
        </authorList>
    </citation>
    <scope>NUCLEOTIDE SEQUENCE</scope>
    <source>
        <strain evidence="3">FERA 1164</strain>
    </source>
</reference>
<proteinExistence type="predicted"/>
<keyword evidence="1" id="KW-0472">Membrane</keyword>
<name>A0AB37VZQ8_9PLEO</name>
<dbReference type="Proteomes" id="UP000292340">
    <property type="component" value="Unassembled WGS sequence"/>
</dbReference>
<feature type="domain" description="DUF6594" evidence="2">
    <location>
        <begin position="86"/>
        <end position="266"/>
    </location>
</feature>
<evidence type="ECO:0000259" key="2">
    <source>
        <dbReference type="Pfam" id="PF20237"/>
    </source>
</evidence>